<dbReference type="EMBL" id="CP108253">
    <property type="protein sequence ID" value="WTU44994.1"/>
    <property type="molecule type" value="Genomic_DNA"/>
</dbReference>
<evidence type="ECO:0008006" key="2">
    <source>
        <dbReference type="Google" id="ProtNLM"/>
    </source>
</evidence>
<evidence type="ECO:0000313" key="1">
    <source>
        <dbReference type="EMBL" id="WTU44994.1"/>
    </source>
</evidence>
<proteinExistence type="predicted"/>
<name>A0AAU2HA03_9ACTN</name>
<accession>A0AAU2HA03</accession>
<gene>
    <name evidence="1" type="ORF">OHV25_38210</name>
</gene>
<organism evidence="1">
    <name type="scientific">Streptomyces sp. NBC_00060</name>
    <dbReference type="NCBI Taxonomy" id="2975636"/>
    <lineage>
        <taxon>Bacteria</taxon>
        <taxon>Bacillati</taxon>
        <taxon>Actinomycetota</taxon>
        <taxon>Actinomycetes</taxon>
        <taxon>Kitasatosporales</taxon>
        <taxon>Streptomycetaceae</taxon>
        <taxon>Streptomyces</taxon>
    </lineage>
</organism>
<protein>
    <recommendedName>
        <fullName evidence="2">Secreted protein</fullName>
    </recommendedName>
</protein>
<reference evidence="1" key="1">
    <citation type="submission" date="2022-10" db="EMBL/GenBank/DDBJ databases">
        <title>The complete genomes of actinobacterial strains from the NBC collection.</title>
        <authorList>
            <person name="Joergensen T.S."/>
            <person name="Alvarez Arevalo M."/>
            <person name="Sterndorff E.B."/>
            <person name="Faurdal D."/>
            <person name="Vuksanovic O."/>
            <person name="Mourched A.-S."/>
            <person name="Charusanti P."/>
            <person name="Shaw S."/>
            <person name="Blin K."/>
            <person name="Weber T."/>
        </authorList>
    </citation>
    <scope>NUCLEOTIDE SEQUENCE</scope>
    <source>
        <strain evidence="1">NBC_00060</strain>
    </source>
</reference>
<dbReference type="AlphaFoldDB" id="A0AAU2HA03"/>
<sequence>MSPAAAPSRTRSTETAIAMGIRGIRPSRFLIALASIAALGVAAPQAHADPSPRAAEVTAGANAETRALAAAHPREVRAAAVVCGEGYVLDNGYRLPTNEQRLATLFTYRIPTGGNPNDEPTCAIMDNNLSVRKWMKLKLCSNWIADGCAEDSGYFTQYAGPVYRARGGCGKVYAIMKDTPNSSGAIVDAIRPATVCD</sequence>